<organism evidence="1 2">
    <name type="scientific">Streptomyces rubellomurinus (strain ATCC 31215)</name>
    <dbReference type="NCBI Taxonomy" id="359131"/>
    <lineage>
        <taxon>Bacteria</taxon>
        <taxon>Bacillati</taxon>
        <taxon>Actinomycetota</taxon>
        <taxon>Actinomycetes</taxon>
        <taxon>Kitasatosporales</taxon>
        <taxon>Streptomycetaceae</taxon>
        <taxon>Streptomyces</taxon>
    </lineage>
</organism>
<dbReference type="GO" id="GO:0008168">
    <property type="term" value="F:methyltransferase activity"/>
    <property type="evidence" value="ECO:0007669"/>
    <property type="project" value="UniProtKB-ARBA"/>
</dbReference>
<sequence>MNATTTDDDPVRVLDVSGADYRRAFELFLAGTDEKPRTHARLSELVAALPHRRVLLDVGAGEGRTTAHLARSFERTIAIEPSAAMREKLRTACPGALVLPEPVDSARPPEPADLVHISHVLYYVPEPRWLPTVTRARGWTAPGGTLLVVLQSPESPCMRMAAHFTGARYDLRPLADRLREQHPADELALESLDLHYRTPHLDEAVDVAEFMVNVADLATLDPRPSRAALTAYVRRNFTQPDGSYLIGHTQDMLIVRRSPAG</sequence>
<dbReference type="Proteomes" id="UP000033699">
    <property type="component" value="Unassembled WGS sequence"/>
</dbReference>
<dbReference type="InterPro" id="IPR029063">
    <property type="entry name" value="SAM-dependent_MTases_sf"/>
</dbReference>
<keyword evidence="2" id="KW-1185">Reference proteome</keyword>
<dbReference type="EMBL" id="JZKH01000084">
    <property type="protein sequence ID" value="KJS58962.1"/>
    <property type="molecule type" value="Genomic_DNA"/>
</dbReference>
<dbReference type="PATRIC" id="fig|359131.3.peg.7505"/>
<dbReference type="RefSeq" id="WP_045702679.1">
    <property type="nucleotide sequence ID" value="NZ_JZKH01000084.1"/>
</dbReference>
<dbReference type="OrthoDB" id="268801at2"/>
<comment type="caution">
    <text evidence="1">The sequence shown here is derived from an EMBL/GenBank/DDBJ whole genome shotgun (WGS) entry which is preliminary data.</text>
</comment>
<protein>
    <recommendedName>
        <fullName evidence="3">Methyltransferase domain-containing protein</fullName>
    </recommendedName>
</protein>
<gene>
    <name evidence="1" type="ORF">VM95_30015</name>
</gene>
<reference evidence="1 2" key="1">
    <citation type="submission" date="2015-02" db="EMBL/GenBank/DDBJ databases">
        <authorList>
            <person name="Ju K.-S."/>
            <person name="Doroghazi J.R."/>
            <person name="Metcalf W."/>
        </authorList>
    </citation>
    <scope>NUCLEOTIDE SEQUENCE [LARGE SCALE GENOMIC DNA]</scope>
    <source>
        <strain evidence="1 2">ATCC 31215</strain>
    </source>
</reference>
<dbReference type="Pfam" id="PF13489">
    <property type="entry name" value="Methyltransf_23"/>
    <property type="match status" value="1"/>
</dbReference>
<evidence type="ECO:0000313" key="2">
    <source>
        <dbReference type="Proteomes" id="UP000033699"/>
    </source>
</evidence>
<accession>A0A0F2TB65</accession>
<dbReference type="GO" id="GO:0017000">
    <property type="term" value="P:antibiotic biosynthetic process"/>
    <property type="evidence" value="ECO:0007669"/>
    <property type="project" value="UniProtKB-ARBA"/>
</dbReference>
<dbReference type="SUPFAM" id="SSF53335">
    <property type="entry name" value="S-adenosyl-L-methionine-dependent methyltransferases"/>
    <property type="match status" value="1"/>
</dbReference>
<dbReference type="Gene3D" id="3.40.50.150">
    <property type="entry name" value="Vaccinia Virus protein VP39"/>
    <property type="match status" value="1"/>
</dbReference>
<dbReference type="PANTHER" id="PTHR43861">
    <property type="entry name" value="TRANS-ACONITATE 2-METHYLTRANSFERASE-RELATED"/>
    <property type="match status" value="1"/>
</dbReference>
<name>A0A0F2TB65_STRR3</name>
<evidence type="ECO:0008006" key="3">
    <source>
        <dbReference type="Google" id="ProtNLM"/>
    </source>
</evidence>
<dbReference type="CDD" id="cd02440">
    <property type="entry name" value="AdoMet_MTases"/>
    <property type="match status" value="1"/>
</dbReference>
<dbReference type="AlphaFoldDB" id="A0A0F2TB65"/>
<evidence type="ECO:0000313" key="1">
    <source>
        <dbReference type="EMBL" id="KJS58962.1"/>
    </source>
</evidence>
<proteinExistence type="predicted"/>